<dbReference type="Pfam" id="PF08544">
    <property type="entry name" value="GHMP_kinases_C"/>
    <property type="match status" value="1"/>
</dbReference>
<dbReference type="InterPro" id="IPR006203">
    <property type="entry name" value="GHMP_knse_ATP-bd_CS"/>
</dbReference>
<dbReference type="InterPro" id="IPR006206">
    <property type="entry name" value="Mevalonate/galactokinase"/>
</dbReference>
<dbReference type="PIRSF" id="PIRSF000530">
    <property type="entry name" value="Galactokinase"/>
    <property type="match status" value="1"/>
</dbReference>
<dbReference type="InterPro" id="IPR013750">
    <property type="entry name" value="GHMP_kinase_C_dom"/>
</dbReference>
<dbReference type="InterPro" id="IPR020568">
    <property type="entry name" value="Ribosomal_Su5_D2-typ_SF"/>
</dbReference>
<dbReference type="PANTHER" id="PTHR10457">
    <property type="entry name" value="MEVALONATE KINASE/GALACTOKINASE"/>
    <property type="match status" value="1"/>
</dbReference>
<keyword evidence="2 11" id="KW-0808">Transferase</keyword>
<feature type="domain" description="GHMP kinase C-terminal" evidence="10">
    <location>
        <begin position="164"/>
        <end position="243"/>
    </location>
</feature>
<accession>A0A3B0VGA5</accession>
<dbReference type="InterPro" id="IPR006204">
    <property type="entry name" value="GHMP_kinase_N_dom"/>
</dbReference>
<reference evidence="11" key="1">
    <citation type="submission" date="2018-06" db="EMBL/GenBank/DDBJ databases">
        <authorList>
            <person name="Zhirakovskaya E."/>
        </authorList>
    </citation>
    <scope>NUCLEOTIDE SEQUENCE</scope>
</reference>
<keyword evidence="8" id="KW-0119">Carbohydrate metabolism</keyword>
<dbReference type="PANTHER" id="PTHR10457:SF7">
    <property type="entry name" value="GALACTOKINASE-RELATED"/>
    <property type="match status" value="1"/>
</dbReference>
<dbReference type="GO" id="GO:0004335">
    <property type="term" value="F:galactokinase activity"/>
    <property type="evidence" value="ECO:0007669"/>
    <property type="project" value="UniProtKB-EC"/>
</dbReference>
<evidence type="ECO:0000259" key="9">
    <source>
        <dbReference type="Pfam" id="PF00288"/>
    </source>
</evidence>
<dbReference type="InterPro" id="IPR014721">
    <property type="entry name" value="Ribsml_uS5_D2-typ_fold_subgr"/>
</dbReference>
<dbReference type="EC" id="2.7.1.6" evidence="11"/>
<sequence>MSGDIPIGSGLSSSAALELAVARAFAATSSFAWDAVRMAQVGQQTENQWLNLQTGIMDQLISATGVVGHAMLMDCRSLSLQPVPLPKETAVVVMDTKTPRGLVNSAYNERHAECEKAAKLLGVSALRDIDHAEFERQSAKLDPIIRQRARHVISENERTLFAAKVMQAGDAAQLGELMNASHESLRYDYEVTCSTLDTMVDIARQQKGCLGARMTGGGFGGCAIALVNKQDVDAFLSNVFNEYEERTELRSDIYVCLPSTGASLMRGNQVEYAFV</sequence>
<dbReference type="Pfam" id="PF00288">
    <property type="entry name" value="GHMP_kinases_N"/>
    <property type="match status" value="1"/>
</dbReference>
<organism evidence="11">
    <name type="scientific">hydrothermal vent metagenome</name>
    <dbReference type="NCBI Taxonomy" id="652676"/>
    <lineage>
        <taxon>unclassified sequences</taxon>
        <taxon>metagenomes</taxon>
        <taxon>ecological metagenomes</taxon>
    </lineage>
</organism>
<dbReference type="PRINTS" id="PR00959">
    <property type="entry name" value="MEVGALKINASE"/>
</dbReference>
<dbReference type="SUPFAM" id="SSF54211">
    <property type="entry name" value="Ribosomal protein S5 domain 2-like"/>
    <property type="match status" value="1"/>
</dbReference>
<dbReference type="GO" id="GO:0005829">
    <property type="term" value="C:cytosol"/>
    <property type="evidence" value="ECO:0007669"/>
    <property type="project" value="TreeGrafter"/>
</dbReference>
<dbReference type="Gene3D" id="3.30.70.890">
    <property type="entry name" value="GHMP kinase, C-terminal domain"/>
    <property type="match status" value="1"/>
</dbReference>
<dbReference type="FunFam" id="3.30.70.890:FF:000001">
    <property type="entry name" value="Galactokinase"/>
    <property type="match status" value="1"/>
</dbReference>
<dbReference type="GO" id="GO:0005524">
    <property type="term" value="F:ATP binding"/>
    <property type="evidence" value="ECO:0007669"/>
    <property type="project" value="UniProtKB-KW"/>
</dbReference>
<evidence type="ECO:0000256" key="4">
    <source>
        <dbReference type="ARBA" id="ARBA00022741"/>
    </source>
</evidence>
<dbReference type="PROSITE" id="PS00627">
    <property type="entry name" value="GHMP_KINASES_ATP"/>
    <property type="match status" value="1"/>
</dbReference>
<keyword evidence="5 11" id="KW-0418">Kinase</keyword>
<dbReference type="InterPro" id="IPR036554">
    <property type="entry name" value="GHMP_kinase_C_sf"/>
</dbReference>
<dbReference type="NCBIfam" id="TIGR00131">
    <property type="entry name" value="gal_kin"/>
    <property type="match status" value="1"/>
</dbReference>
<keyword evidence="4" id="KW-0547">Nucleotide-binding</keyword>
<dbReference type="EMBL" id="UOEU01000081">
    <property type="protein sequence ID" value="VAW30764.1"/>
    <property type="molecule type" value="Genomic_DNA"/>
</dbReference>
<evidence type="ECO:0000256" key="5">
    <source>
        <dbReference type="ARBA" id="ARBA00022777"/>
    </source>
</evidence>
<dbReference type="InterPro" id="IPR000705">
    <property type="entry name" value="Galactokinase"/>
</dbReference>
<keyword evidence="6" id="KW-0067">ATP-binding</keyword>
<evidence type="ECO:0000313" key="11">
    <source>
        <dbReference type="EMBL" id="VAW30764.1"/>
    </source>
</evidence>
<gene>
    <name evidence="11" type="ORF">MNBD_CHLOROFLEXI01-1126</name>
</gene>
<dbReference type="SUPFAM" id="SSF55060">
    <property type="entry name" value="GHMP Kinase, C-terminal domain"/>
    <property type="match status" value="1"/>
</dbReference>
<evidence type="ECO:0000256" key="1">
    <source>
        <dbReference type="ARBA" id="ARBA00006566"/>
    </source>
</evidence>
<dbReference type="Gene3D" id="3.30.230.10">
    <property type="match status" value="1"/>
</dbReference>
<comment type="similarity">
    <text evidence="1">Belongs to the GHMP kinase family. GalK subfamily.</text>
</comment>
<name>A0A3B0VGA5_9ZZZZ</name>
<evidence type="ECO:0000259" key="10">
    <source>
        <dbReference type="Pfam" id="PF08544"/>
    </source>
</evidence>
<evidence type="ECO:0000256" key="8">
    <source>
        <dbReference type="ARBA" id="ARBA00023277"/>
    </source>
</evidence>
<evidence type="ECO:0000256" key="6">
    <source>
        <dbReference type="ARBA" id="ARBA00022840"/>
    </source>
</evidence>
<feature type="domain" description="GHMP kinase N-terminal" evidence="9">
    <location>
        <begin position="2"/>
        <end position="65"/>
    </location>
</feature>
<protein>
    <submittedName>
        <fullName evidence="11">Galactokinase</fullName>
        <ecNumber evidence="11">2.7.1.6</ecNumber>
    </submittedName>
</protein>
<keyword evidence="3" id="KW-0479">Metal-binding</keyword>
<keyword evidence="7" id="KW-0460">Magnesium</keyword>
<dbReference type="AlphaFoldDB" id="A0A3B0VGA5"/>
<dbReference type="GO" id="GO:0006012">
    <property type="term" value="P:galactose metabolic process"/>
    <property type="evidence" value="ECO:0007669"/>
    <property type="project" value="InterPro"/>
</dbReference>
<dbReference type="GO" id="GO:0046872">
    <property type="term" value="F:metal ion binding"/>
    <property type="evidence" value="ECO:0007669"/>
    <property type="project" value="UniProtKB-KW"/>
</dbReference>
<proteinExistence type="inferred from homology"/>
<evidence type="ECO:0000256" key="3">
    <source>
        <dbReference type="ARBA" id="ARBA00022723"/>
    </source>
</evidence>
<evidence type="ECO:0000256" key="2">
    <source>
        <dbReference type="ARBA" id="ARBA00022679"/>
    </source>
</evidence>
<evidence type="ECO:0000256" key="7">
    <source>
        <dbReference type="ARBA" id="ARBA00022842"/>
    </source>
</evidence>